<dbReference type="CDD" id="cd02509">
    <property type="entry name" value="GDP-M1P_Guanylyltransferase"/>
    <property type="match status" value="1"/>
</dbReference>
<dbReference type="InterPro" id="IPR051161">
    <property type="entry name" value="Mannose-6P_isomerase_type2"/>
</dbReference>
<organism evidence="12 13">
    <name type="scientific">Kaustia mangrovi</name>
    <dbReference type="NCBI Taxonomy" id="2593653"/>
    <lineage>
        <taxon>Bacteria</taxon>
        <taxon>Pseudomonadati</taxon>
        <taxon>Pseudomonadota</taxon>
        <taxon>Alphaproteobacteria</taxon>
        <taxon>Hyphomicrobiales</taxon>
        <taxon>Parvibaculaceae</taxon>
        <taxon>Kaustia</taxon>
    </lineage>
</organism>
<dbReference type="Pfam" id="PF00483">
    <property type="entry name" value="NTP_transferase"/>
    <property type="match status" value="1"/>
</dbReference>
<dbReference type="SUPFAM" id="SSF51182">
    <property type="entry name" value="RmlC-like cupins"/>
    <property type="match status" value="1"/>
</dbReference>
<dbReference type="PANTHER" id="PTHR46390:SF1">
    <property type="entry name" value="MANNOSE-1-PHOSPHATE GUANYLYLTRANSFERASE"/>
    <property type="match status" value="1"/>
</dbReference>
<keyword evidence="4 12" id="KW-0548">Nucleotidyltransferase</keyword>
<keyword evidence="12" id="KW-0413">Isomerase</keyword>
<dbReference type="InterPro" id="IPR049577">
    <property type="entry name" value="GMPP_N"/>
</dbReference>
<evidence type="ECO:0000256" key="7">
    <source>
        <dbReference type="ARBA" id="ARBA00047343"/>
    </source>
</evidence>
<reference evidence="12 13" key="1">
    <citation type="submission" date="2020-06" db="EMBL/GenBank/DDBJ databases">
        <title>Genome sequence of 2 isolates from Red Sea Mangroves.</title>
        <authorList>
            <person name="Sefrji F."/>
            <person name="Michoud G."/>
            <person name="Merlino G."/>
            <person name="Daffonchio D."/>
        </authorList>
    </citation>
    <scope>NUCLEOTIDE SEQUENCE [LARGE SCALE GENOMIC DNA]</scope>
    <source>
        <strain evidence="12 13">R1DC25</strain>
    </source>
</reference>
<dbReference type="RefSeq" id="WP_213161046.1">
    <property type="nucleotide sequence ID" value="NZ_CP058214.1"/>
</dbReference>
<evidence type="ECO:0000313" key="13">
    <source>
        <dbReference type="Proteomes" id="UP000593594"/>
    </source>
</evidence>
<feature type="domain" description="MannoseP isomerase/GMP-like beta-helix" evidence="11">
    <location>
        <begin position="300"/>
        <end position="351"/>
    </location>
</feature>
<dbReference type="Proteomes" id="UP000593594">
    <property type="component" value="Chromosome"/>
</dbReference>
<proteinExistence type="inferred from homology"/>
<name>A0A7S8C5D4_9HYPH</name>
<evidence type="ECO:0000256" key="5">
    <source>
        <dbReference type="ARBA" id="ARBA00022741"/>
    </source>
</evidence>
<dbReference type="GO" id="GO:0004475">
    <property type="term" value="F:mannose-1-phosphate guanylyltransferase (GTP) activity"/>
    <property type="evidence" value="ECO:0007669"/>
    <property type="project" value="UniProtKB-EC"/>
</dbReference>
<dbReference type="InterPro" id="IPR001538">
    <property type="entry name" value="Man6P_isomerase-2_C"/>
</dbReference>
<evidence type="ECO:0000256" key="8">
    <source>
        <dbReference type="RuleBase" id="RU004190"/>
    </source>
</evidence>
<keyword evidence="13" id="KW-1185">Reference proteome</keyword>
<dbReference type="InterPro" id="IPR005835">
    <property type="entry name" value="NTP_transferase_dom"/>
</dbReference>
<evidence type="ECO:0000259" key="10">
    <source>
        <dbReference type="Pfam" id="PF01050"/>
    </source>
</evidence>
<dbReference type="Pfam" id="PF01050">
    <property type="entry name" value="MannoseP_isomer"/>
    <property type="match status" value="1"/>
</dbReference>
<dbReference type="NCBIfam" id="TIGR01479">
    <property type="entry name" value="GMP_PMI"/>
    <property type="match status" value="1"/>
</dbReference>
<evidence type="ECO:0000259" key="9">
    <source>
        <dbReference type="Pfam" id="PF00483"/>
    </source>
</evidence>
<dbReference type="InterPro" id="IPR006375">
    <property type="entry name" value="Man1P_GuaTrfase/Man6P_Isoase"/>
</dbReference>
<comment type="catalytic activity">
    <reaction evidence="7">
        <text>alpha-D-mannose 1-phosphate + GTP + H(+) = GDP-alpha-D-mannose + diphosphate</text>
        <dbReference type="Rhea" id="RHEA:15229"/>
        <dbReference type="ChEBI" id="CHEBI:15378"/>
        <dbReference type="ChEBI" id="CHEBI:33019"/>
        <dbReference type="ChEBI" id="CHEBI:37565"/>
        <dbReference type="ChEBI" id="CHEBI:57527"/>
        <dbReference type="ChEBI" id="CHEBI:58409"/>
        <dbReference type="EC" id="2.7.7.13"/>
    </reaction>
</comment>
<dbReference type="GO" id="GO:0005525">
    <property type="term" value="F:GTP binding"/>
    <property type="evidence" value="ECO:0007669"/>
    <property type="project" value="UniProtKB-KW"/>
</dbReference>
<dbReference type="EC" id="2.7.7.13" evidence="2"/>
<evidence type="ECO:0000256" key="6">
    <source>
        <dbReference type="ARBA" id="ARBA00023134"/>
    </source>
</evidence>
<keyword evidence="5" id="KW-0547">Nucleotide-binding</keyword>
<dbReference type="SUPFAM" id="SSF53448">
    <property type="entry name" value="Nucleotide-diphospho-sugar transferases"/>
    <property type="match status" value="1"/>
</dbReference>
<dbReference type="Gene3D" id="3.90.550.10">
    <property type="entry name" value="Spore Coat Polysaccharide Biosynthesis Protein SpsA, Chain A"/>
    <property type="match status" value="1"/>
</dbReference>
<dbReference type="InterPro" id="IPR029044">
    <property type="entry name" value="Nucleotide-diphossugar_trans"/>
</dbReference>
<feature type="domain" description="Nucleotidyl transferase" evidence="9">
    <location>
        <begin position="12"/>
        <end position="286"/>
    </location>
</feature>
<dbReference type="GO" id="GO:0000271">
    <property type="term" value="P:polysaccharide biosynthetic process"/>
    <property type="evidence" value="ECO:0007669"/>
    <property type="project" value="InterPro"/>
</dbReference>
<evidence type="ECO:0000256" key="1">
    <source>
        <dbReference type="ARBA" id="ARBA00006115"/>
    </source>
</evidence>
<sequence length="482" mass="52325">MSARSSGGPIIPVILSGGSGTRLWPLSRRSKPKQFLRFASPHSLFQDTALRCRGGLFDPRPIVVGAADHRFLIAEDLLEIGVEADILLEPEARNSCAAIAAGCLQALKRDRNAMVLALAADHRIPDSEAFSAAVASAMPDGEAGALMTFGVRPDRPATAYGYVRPGAKLARAFRVEAFVEKPERADAIRHMRDGYLWNSGNFLFRADAFIAELDRLEPAVLEAVSAALAGARSDLDFLRLDEAAFARAPSISVDYAVMERTTHAAVLPVDYDWSDVGSWDAVGHATAPDRDGNAVIGDGMVIDGRGNLVHSESHLTALIGVDDITVVATRDCLLVASRARAQDVKALVSRLREEGRTEAGEALQIFRPWGNYERLDIGEGYQVKRIVVKPGARLSLQKHRHRVEHWVVVQGRVEATIGETVHTLKADQSVYVPLGAVHRLANPGTEPAVLIEVQTGDYLGEDDIIRLEDSYNRVPEPSGELT</sequence>
<evidence type="ECO:0000313" key="12">
    <source>
        <dbReference type="EMBL" id="QPC43683.1"/>
    </source>
</evidence>
<feature type="domain" description="Mannose-6-phosphate isomerase type II C-terminal" evidence="10">
    <location>
        <begin position="356"/>
        <end position="469"/>
    </location>
</feature>
<dbReference type="InterPro" id="IPR054566">
    <property type="entry name" value="ManC/GMP-like_b-helix"/>
</dbReference>
<dbReference type="Gene3D" id="2.60.120.10">
    <property type="entry name" value="Jelly Rolls"/>
    <property type="match status" value="1"/>
</dbReference>
<keyword evidence="3 12" id="KW-0808">Transferase</keyword>
<keyword evidence="6" id="KW-0342">GTP-binding</keyword>
<evidence type="ECO:0000256" key="2">
    <source>
        <dbReference type="ARBA" id="ARBA00012387"/>
    </source>
</evidence>
<dbReference type="Pfam" id="PF22640">
    <property type="entry name" value="ManC_GMP_beta-helix"/>
    <property type="match status" value="1"/>
</dbReference>
<evidence type="ECO:0000259" key="11">
    <source>
        <dbReference type="Pfam" id="PF22640"/>
    </source>
</evidence>
<comment type="similarity">
    <text evidence="1 8">Belongs to the mannose-6-phosphate isomerase type 2 family.</text>
</comment>
<evidence type="ECO:0000256" key="3">
    <source>
        <dbReference type="ARBA" id="ARBA00022679"/>
    </source>
</evidence>
<dbReference type="GO" id="GO:0009298">
    <property type="term" value="P:GDP-mannose biosynthetic process"/>
    <property type="evidence" value="ECO:0007669"/>
    <property type="project" value="TreeGrafter"/>
</dbReference>
<dbReference type="CDD" id="cd02213">
    <property type="entry name" value="cupin_PMI_typeII_C"/>
    <property type="match status" value="1"/>
</dbReference>
<dbReference type="EMBL" id="CP058214">
    <property type="protein sequence ID" value="QPC43683.1"/>
    <property type="molecule type" value="Genomic_DNA"/>
</dbReference>
<dbReference type="FunFam" id="3.90.550.10:FF:000046">
    <property type="entry name" value="Mannose-1-phosphate guanylyltransferase (GDP)"/>
    <property type="match status" value="1"/>
</dbReference>
<dbReference type="FunFam" id="2.60.120.10:FF:000032">
    <property type="entry name" value="Mannose-1-phosphate guanylyltransferase/mannose-6-phosphate isomerase"/>
    <property type="match status" value="1"/>
</dbReference>
<dbReference type="InterPro" id="IPR011051">
    <property type="entry name" value="RmlC_Cupin_sf"/>
</dbReference>
<gene>
    <name evidence="12" type="ORF">HW532_13895</name>
</gene>
<dbReference type="InterPro" id="IPR014710">
    <property type="entry name" value="RmlC-like_jellyroll"/>
</dbReference>
<dbReference type="AlphaFoldDB" id="A0A7S8C5D4"/>
<protein>
    <recommendedName>
        <fullName evidence="2">mannose-1-phosphate guanylyltransferase</fullName>
        <ecNumber evidence="2">2.7.7.13</ecNumber>
    </recommendedName>
</protein>
<dbReference type="KEGG" id="kmn:HW532_13895"/>
<dbReference type="GO" id="GO:0016853">
    <property type="term" value="F:isomerase activity"/>
    <property type="evidence" value="ECO:0007669"/>
    <property type="project" value="UniProtKB-KW"/>
</dbReference>
<dbReference type="PANTHER" id="PTHR46390">
    <property type="entry name" value="MANNOSE-1-PHOSPHATE GUANYLYLTRANSFERASE"/>
    <property type="match status" value="1"/>
</dbReference>
<accession>A0A7S8C5D4</accession>
<evidence type="ECO:0000256" key="4">
    <source>
        <dbReference type="ARBA" id="ARBA00022695"/>
    </source>
</evidence>